<accession>A0A1J1ISM2</accession>
<organism evidence="4 5">
    <name type="scientific">Clunio marinus</name>
    <dbReference type="NCBI Taxonomy" id="568069"/>
    <lineage>
        <taxon>Eukaryota</taxon>
        <taxon>Metazoa</taxon>
        <taxon>Ecdysozoa</taxon>
        <taxon>Arthropoda</taxon>
        <taxon>Hexapoda</taxon>
        <taxon>Insecta</taxon>
        <taxon>Pterygota</taxon>
        <taxon>Neoptera</taxon>
        <taxon>Endopterygota</taxon>
        <taxon>Diptera</taxon>
        <taxon>Nematocera</taxon>
        <taxon>Chironomoidea</taxon>
        <taxon>Chironomidae</taxon>
        <taxon>Clunio</taxon>
    </lineage>
</organism>
<sequence>MFLKTVTCLLFLTLTSCLAQDNVSPNAQPRVAPHLQECYRQRDIFERDNRLPMTPQLLIELIRRAEDFPGTNLNLQQFTSSLLHRFKQDGILPSNTGVSINQNDILPFNTNGFNFPKHRVLLTRLIPGNHAIFPTGSLTLQEQCALHFMLSTSIETQRRGDENERCNRLAQYRALRVPRSTDEVEMMKKSEMANVRKQLHKKFGRYQNEDEEQEEVAEEPAEEANEDEEADENEEETLEIGGQTDGLVDVASNLLSDCPVENGVVHSPWGSIAAGTVIAGIAAGLERQTVNIRDLVDESHLGQYRMARQQAIAIDNRYAATLSGDIAEAVLLQAPATIQVGASGGWNNTAVPNWFFVGQRERLQITDAEIRGGVDGLLIAHNIINWRDRASNLRLSQVLDMYYSQRGIFGMESQQNVFRACNRRDMLTNTIPSITATLAQQSFAFTTVLDNEMQSSVTLTPNSTQRISAQASDTLWNYIRDMPDAACITTELIPGDDTVWRVATDIYIFVDTTWMFRDIHSTVAHLLNNLDVNRFGSSYTIMNAMDGTIIVNSTNRLADLYTQWNQEIHTSHPMGFNIRRVLETMREHSTILLDHERATSQVGGRSHIALVMVQSATVNDAEANAAEQDLLLFRDQFPDLRFFYWASGNPDRFARFVRQPQRDTFRLNIDLQGIGGESIVTMTSPVILRIIEEPRRIINHRCGSNWQSEGQTGMSQMIEFVEPRGVAFYRLHPNYFFHNAADRRVRIQGAGFSTLTVCTSRTVERPRANATNVQGDQVRCQSVNSDTMEFGLWDACSGHSLIHHCPPLFISVEGIRVHDGQNLRCTEAQCRFPDSARFNVIVDNLGCFSGVGTIVASVMLVVASILVTLRA</sequence>
<feature type="chain" id="PRO_5012723873" evidence="3">
    <location>
        <begin position="20"/>
        <end position="871"/>
    </location>
</feature>
<keyword evidence="2" id="KW-0472">Membrane</keyword>
<dbReference type="OrthoDB" id="10256829at2759"/>
<evidence type="ECO:0000313" key="5">
    <source>
        <dbReference type="Proteomes" id="UP000183832"/>
    </source>
</evidence>
<gene>
    <name evidence="4" type="primary">putative AGAP011476-PA</name>
    <name evidence="4" type="ORF">CLUMA_CG016448</name>
</gene>
<dbReference type="EMBL" id="CVRI01000059">
    <property type="protein sequence ID" value="CRL03128.1"/>
    <property type="molecule type" value="Genomic_DNA"/>
</dbReference>
<feature type="compositionally biased region" description="Acidic residues" evidence="1">
    <location>
        <begin position="209"/>
        <end position="238"/>
    </location>
</feature>
<feature type="region of interest" description="Disordered" evidence="1">
    <location>
        <begin position="205"/>
        <end position="242"/>
    </location>
</feature>
<name>A0A1J1ISM2_9DIPT</name>
<dbReference type="Proteomes" id="UP000183832">
    <property type="component" value="Unassembled WGS sequence"/>
</dbReference>
<feature type="transmembrane region" description="Helical" evidence="2">
    <location>
        <begin position="848"/>
        <end position="869"/>
    </location>
</feature>
<proteinExistence type="predicted"/>
<dbReference type="AlphaFoldDB" id="A0A1J1ISM2"/>
<protein>
    <submittedName>
        <fullName evidence="4">CLUMA_CG016448, isoform A</fullName>
    </submittedName>
</protein>
<feature type="signal peptide" evidence="3">
    <location>
        <begin position="1"/>
        <end position="19"/>
    </location>
</feature>
<keyword evidence="2" id="KW-1133">Transmembrane helix</keyword>
<keyword evidence="3" id="KW-0732">Signal</keyword>
<dbReference type="STRING" id="568069.A0A1J1ISM2"/>
<evidence type="ECO:0000256" key="2">
    <source>
        <dbReference type="SAM" id="Phobius"/>
    </source>
</evidence>
<evidence type="ECO:0000256" key="1">
    <source>
        <dbReference type="SAM" id="MobiDB-lite"/>
    </source>
</evidence>
<keyword evidence="2" id="KW-0812">Transmembrane</keyword>
<evidence type="ECO:0000313" key="4">
    <source>
        <dbReference type="EMBL" id="CRL03128.1"/>
    </source>
</evidence>
<reference evidence="4 5" key="1">
    <citation type="submission" date="2015-04" db="EMBL/GenBank/DDBJ databases">
        <authorList>
            <person name="Syromyatnikov M.Y."/>
            <person name="Popov V.N."/>
        </authorList>
    </citation>
    <scope>NUCLEOTIDE SEQUENCE [LARGE SCALE GENOMIC DNA]</scope>
</reference>
<evidence type="ECO:0000256" key="3">
    <source>
        <dbReference type="SAM" id="SignalP"/>
    </source>
</evidence>
<dbReference type="PROSITE" id="PS51257">
    <property type="entry name" value="PROKAR_LIPOPROTEIN"/>
    <property type="match status" value="1"/>
</dbReference>
<keyword evidence="5" id="KW-1185">Reference proteome</keyword>